<dbReference type="EMBL" id="BAAAOR010000025">
    <property type="protein sequence ID" value="GAA1528285.1"/>
    <property type="molecule type" value="Genomic_DNA"/>
</dbReference>
<sequence>MTLLRDDQTRLAERLGDLRVGRRTTIVAGLSGASVPALGLLGRSPAFVERRRDLTSGVRSGEVTTSSAVIWSRGLRPSRMMVRLHSDGRQRRLVRGPWTDVRADLTARVHLTDLAPGRPYDAEVWFETPDGERSAPQSLTFATAPIHAAAQSVVWSGDTCGQGWGIDRARGGLATYRAMLERRPDLFVHVGDTIYADEPMDETVLLPDGTTWQNELTEDVMVVSETLDQLRGRHRYPLRDDNVRAFYAAVPTVAMWDDHETCNNWWPGEVIDDERYGERRADVLAIRGRRAWQEYQPVPVRRLAPSDGDGFVGKRLYRKVPRGQHLDLFCLDMRSWRGPNPDTNPAVVADRLQAGLLGRDQEEWLVRKLRSSTATWKAICADLPLSTPTNRVTDLDGYANKDHGPPLGREPELARILSAIRRHGVRNVIWLTGDVHYTAAHHYSPERAAFTDFDPFWEFVSGPVASSPFWLKDDELDRTFGPEVVFSQGESEVGRLDVAPQPTNQYFGQLDIAASGLLTVRLYDGTGTVLWERALEPDPVAR</sequence>
<dbReference type="InterPro" id="IPR018946">
    <property type="entry name" value="PhoD-like_MPP"/>
</dbReference>
<dbReference type="PANTHER" id="PTHR43606:SF1">
    <property type="entry name" value="PHOD-LIKE PHOSPHATASE METALLOPHOSPHATASE DOMAIN-CONTAINING PROTEIN"/>
    <property type="match status" value="1"/>
</dbReference>
<evidence type="ECO:0000313" key="4">
    <source>
        <dbReference type="Proteomes" id="UP001500842"/>
    </source>
</evidence>
<dbReference type="Gene3D" id="3.60.21.70">
    <property type="entry name" value="PhoD-like phosphatase"/>
    <property type="match status" value="1"/>
</dbReference>
<dbReference type="PANTHER" id="PTHR43606">
    <property type="entry name" value="PHOSPHATASE, PUTATIVE (AFU_ORTHOLOGUE AFUA_6G08710)-RELATED"/>
    <property type="match status" value="1"/>
</dbReference>
<comment type="caution">
    <text evidence="3">The sequence shown here is derived from an EMBL/GenBank/DDBJ whole genome shotgun (WGS) entry which is preliminary data.</text>
</comment>
<proteinExistence type="predicted"/>
<feature type="domain" description="Phospholipase D N-terminal" evidence="2">
    <location>
        <begin position="57"/>
        <end position="120"/>
    </location>
</feature>
<feature type="domain" description="PhoD-like phosphatase metallophosphatase" evidence="1">
    <location>
        <begin position="159"/>
        <end position="474"/>
    </location>
</feature>
<reference evidence="3 4" key="1">
    <citation type="journal article" date="2019" name="Int. J. Syst. Evol. Microbiol.">
        <title>The Global Catalogue of Microorganisms (GCM) 10K type strain sequencing project: providing services to taxonomists for standard genome sequencing and annotation.</title>
        <authorList>
            <consortium name="The Broad Institute Genomics Platform"/>
            <consortium name="The Broad Institute Genome Sequencing Center for Infectious Disease"/>
            <person name="Wu L."/>
            <person name="Ma J."/>
        </authorList>
    </citation>
    <scope>NUCLEOTIDE SEQUENCE [LARGE SCALE GENOMIC DNA]</scope>
    <source>
        <strain evidence="3 4">JCM 14942</strain>
    </source>
</reference>
<dbReference type="Pfam" id="PF09423">
    <property type="entry name" value="PhoD"/>
    <property type="match status" value="1"/>
</dbReference>
<evidence type="ECO:0000259" key="1">
    <source>
        <dbReference type="Pfam" id="PF09423"/>
    </source>
</evidence>
<dbReference type="InterPro" id="IPR052900">
    <property type="entry name" value="Phospholipid_Metab_Enz"/>
</dbReference>
<dbReference type="Pfam" id="PF16655">
    <property type="entry name" value="PhoD_N"/>
    <property type="match status" value="1"/>
</dbReference>
<protein>
    <submittedName>
        <fullName evidence="3">Alkaline phosphatase D family protein</fullName>
    </submittedName>
</protein>
<dbReference type="RefSeq" id="WP_219996340.1">
    <property type="nucleotide sequence ID" value="NZ_BAAAOR010000025.1"/>
</dbReference>
<evidence type="ECO:0000313" key="3">
    <source>
        <dbReference type="EMBL" id="GAA1528285.1"/>
    </source>
</evidence>
<evidence type="ECO:0000259" key="2">
    <source>
        <dbReference type="Pfam" id="PF16655"/>
    </source>
</evidence>
<dbReference type="InterPro" id="IPR029052">
    <property type="entry name" value="Metallo-depent_PP-like"/>
</dbReference>
<dbReference type="InterPro" id="IPR038607">
    <property type="entry name" value="PhoD-like_sf"/>
</dbReference>
<name>A0ABN2AVI7_9ACTN</name>
<keyword evidence="4" id="KW-1185">Reference proteome</keyword>
<dbReference type="CDD" id="cd07389">
    <property type="entry name" value="MPP_PhoD"/>
    <property type="match status" value="1"/>
</dbReference>
<organism evidence="3 4">
    <name type="scientific">Nocardioides humi</name>
    <dbReference type="NCBI Taxonomy" id="449461"/>
    <lineage>
        <taxon>Bacteria</taxon>
        <taxon>Bacillati</taxon>
        <taxon>Actinomycetota</taxon>
        <taxon>Actinomycetes</taxon>
        <taxon>Propionibacteriales</taxon>
        <taxon>Nocardioidaceae</taxon>
        <taxon>Nocardioides</taxon>
    </lineage>
</organism>
<dbReference type="SUPFAM" id="SSF56300">
    <property type="entry name" value="Metallo-dependent phosphatases"/>
    <property type="match status" value="1"/>
</dbReference>
<dbReference type="InterPro" id="IPR032093">
    <property type="entry name" value="PhoD_N"/>
</dbReference>
<gene>
    <name evidence="3" type="ORF">GCM10009788_34510</name>
</gene>
<dbReference type="Proteomes" id="UP001500842">
    <property type="component" value="Unassembled WGS sequence"/>
</dbReference>
<accession>A0ABN2AVI7</accession>